<keyword evidence="7" id="KW-0732">Signal</keyword>
<feature type="domain" description="Cytochrome c" evidence="8">
    <location>
        <begin position="51"/>
        <end position="148"/>
    </location>
</feature>
<keyword evidence="1" id="KW-0813">Transport</keyword>
<evidence type="ECO:0000256" key="2">
    <source>
        <dbReference type="ARBA" id="ARBA00022617"/>
    </source>
</evidence>
<evidence type="ECO:0000256" key="7">
    <source>
        <dbReference type="SAM" id="SignalP"/>
    </source>
</evidence>
<dbReference type="RefSeq" id="WP_161316959.1">
    <property type="nucleotide sequence ID" value="NZ_WTUW01000009.1"/>
</dbReference>
<feature type="chain" id="PRO_5026913959" evidence="7">
    <location>
        <begin position="23"/>
        <end position="158"/>
    </location>
</feature>
<keyword evidence="3 6" id="KW-0479">Metal-binding</keyword>
<dbReference type="InterPro" id="IPR009056">
    <property type="entry name" value="Cyt_c-like_dom"/>
</dbReference>
<keyword evidence="4" id="KW-0249">Electron transport</keyword>
<comment type="caution">
    <text evidence="9">The sequence shown here is derived from an EMBL/GenBank/DDBJ whole genome shotgun (WGS) entry which is preliminary data.</text>
</comment>
<dbReference type="GO" id="GO:0046872">
    <property type="term" value="F:metal ion binding"/>
    <property type="evidence" value="ECO:0007669"/>
    <property type="project" value="UniProtKB-KW"/>
</dbReference>
<dbReference type="PROSITE" id="PS51007">
    <property type="entry name" value="CYTC"/>
    <property type="match status" value="1"/>
</dbReference>
<dbReference type="InterPro" id="IPR002327">
    <property type="entry name" value="Cyt_c_1A/1B"/>
</dbReference>
<evidence type="ECO:0000256" key="4">
    <source>
        <dbReference type="ARBA" id="ARBA00022982"/>
    </source>
</evidence>
<dbReference type="GO" id="GO:0009055">
    <property type="term" value="F:electron transfer activity"/>
    <property type="evidence" value="ECO:0007669"/>
    <property type="project" value="InterPro"/>
</dbReference>
<dbReference type="Pfam" id="PF00034">
    <property type="entry name" value="Cytochrom_C"/>
    <property type="match status" value="1"/>
</dbReference>
<evidence type="ECO:0000256" key="6">
    <source>
        <dbReference type="PROSITE-ProRule" id="PRU00433"/>
    </source>
</evidence>
<accession>A0A6L8WB90</accession>
<dbReference type="Gene3D" id="1.10.760.10">
    <property type="entry name" value="Cytochrome c-like domain"/>
    <property type="match status" value="1"/>
</dbReference>
<dbReference type="GO" id="GO:0020037">
    <property type="term" value="F:heme binding"/>
    <property type="evidence" value="ECO:0007669"/>
    <property type="project" value="InterPro"/>
</dbReference>
<reference evidence="9 10" key="1">
    <citation type="submission" date="2019-12" db="EMBL/GenBank/DDBJ databases">
        <title>Snethiella sp. nov. sp. isolated from sea sand.</title>
        <authorList>
            <person name="Kim J."/>
            <person name="Jeong S.E."/>
            <person name="Jung H.S."/>
            <person name="Jeon C.O."/>
        </authorList>
    </citation>
    <scope>NUCLEOTIDE SEQUENCE [LARGE SCALE GENOMIC DNA]</scope>
    <source>
        <strain evidence="9 10">DP05</strain>
    </source>
</reference>
<feature type="signal peptide" evidence="7">
    <location>
        <begin position="1"/>
        <end position="22"/>
    </location>
</feature>
<evidence type="ECO:0000256" key="1">
    <source>
        <dbReference type="ARBA" id="ARBA00022448"/>
    </source>
</evidence>
<dbReference type="EMBL" id="WTUW01000009">
    <property type="protein sequence ID" value="MZR32325.1"/>
    <property type="molecule type" value="Genomic_DNA"/>
</dbReference>
<dbReference type="SUPFAM" id="SSF46626">
    <property type="entry name" value="Cytochrome c"/>
    <property type="match status" value="1"/>
</dbReference>
<gene>
    <name evidence="9" type="ORF">GQE98_16925</name>
</gene>
<evidence type="ECO:0000259" key="8">
    <source>
        <dbReference type="PROSITE" id="PS51007"/>
    </source>
</evidence>
<dbReference type="PRINTS" id="PR00604">
    <property type="entry name" value="CYTCHRMECIAB"/>
</dbReference>
<evidence type="ECO:0000256" key="3">
    <source>
        <dbReference type="ARBA" id="ARBA00022723"/>
    </source>
</evidence>
<sequence>MKKLSYVILCFSAVLLSSSVFAKDAVNASDPEITQVTSQGDSVPPYAVSEQLVVEGEKLYKRRCGGCHSLDNNRIGPRHRGVYGRKAGAVVDFRYSKALRNLDVIWTDQTLNEWLVNPTAFARGTSMGFRLKKAEERNAIIEYLKSLSSAPDSSANAQ</sequence>
<evidence type="ECO:0000313" key="10">
    <source>
        <dbReference type="Proteomes" id="UP000476030"/>
    </source>
</evidence>
<dbReference type="PANTHER" id="PTHR11961">
    <property type="entry name" value="CYTOCHROME C"/>
    <property type="match status" value="1"/>
</dbReference>
<organism evidence="9 10">
    <name type="scientific">Sneathiella litorea</name>
    <dbReference type="NCBI Taxonomy" id="2606216"/>
    <lineage>
        <taxon>Bacteria</taxon>
        <taxon>Pseudomonadati</taxon>
        <taxon>Pseudomonadota</taxon>
        <taxon>Alphaproteobacteria</taxon>
        <taxon>Sneathiellales</taxon>
        <taxon>Sneathiellaceae</taxon>
        <taxon>Sneathiella</taxon>
    </lineage>
</organism>
<proteinExistence type="predicted"/>
<keyword evidence="5 6" id="KW-0408">Iron</keyword>
<evidence type="ECO:0000313" key="9">
    <source>
        <dbReference type="EMBL" id="MZR32325.1"/>
    </source>
</evidence>
<dbReference type="AlphaFoldDB" id="A0A6L8WB90"/>
<dbReference type="Proteomes" id="UP000476030">
    <property type="component" value="Unassembled WGS sequence"/>
</dbReference>
<protein>
    <submittedName>
        <fullName evidence="9">C-type cytochrome</fullName>
    </submittedName>
</protein>
<name>A0A6L8WB90_9PROT</name>
<dbReference type="InterPro" id="IPR036909">
    <property type="entry name" value="Cyt_c-like_dom_sf"/>
</dbReference>
<keyword evidence="10" id="KW-1185">Reference proteome</keyword>
<evidence type="ECO:0000256" key="5">
    <source>
        <dbReference type="ARBA" id="ARBA00023004"/>
    </source>
</evidence>
<keyword evidence="2 6" id="KW-0349">Heme</keyword>